<protein>
    <submittedName>
        <fullName evidence="1">Uncharacterized protein</fullName>
    </submittedName>
</protein>
<reference evidence="1" key="1">
    <citation type="submission" date="2022-08" db="EMBL/GenBank/DDBJ databases">
        <title>Genome Sequence of Lecanicillium fungicola.</title>
        <authorList>
            <person name="Buettner E."/>
        </authorList>
    </citation>
    <scope>NUCLEOTIDE SEQUENCE</scope>
    <source>
        <strain evidence="1">Babe33</strain>
    </source>
</reference>
<name>A0ACC1NXJ0_9HYPO</name>
<comment type="caution">
    <text evidence="1">The sequence shown here is derived from an EMBL/GenBank/DDBJ whole genome shotgun (WGS) entry which is preliminary data.</text>
</comment>
<evidence type="ECO:0000313" key="2">
    <source>
        <dbReference type="Proteomes" id="UP001143910"/>
    </source>
</evidence>
<gene>
    <name evidence="1" type="ORF">NQ176_g403</name>
</gene>
<dbReference type="Proteomes" id="UP001143910">
    <property type="component" value="Unassembled WGS sequence"/>
</dbReference>
<sequence length="468" mass="52772">MQCSGNTPCSNCERKGKPCSYAAPTADKPIIILGSGGHASTLTFAVTTKHSKGTARLKTPLRPSPAMDDERFFYYFDVFAQRNNFNGKKHLFTKDVKQMSELQTSPYLLNSIRALGAFQASKLQASEQRGKYTGDAYSGYVFYSQAVAGLRQSLDGHQKTFSQSNRTALLWTTLFLGMFELMSDASEVGWLQHMVHGTAKGLVAAGPSICNTKAGARMFQQAKMFEVCRTIVFNDTSILTRPEWMTVSQEQWKNSELSKDWRPLDSLVDIMLRCPDLRHRTSRFCDAEDASPSPEVPQEARDIATEGWKLRDALNTWHRTYMKRDGPDNSSDASSSNTQPTEVEEDCTVLMTLFWSAISIYLSGEFDYEIHHWNRFELKVPILDRETVMEYVETILSLTEFALESTTLSPLLFLFPLRIAGARSAWASKTQRDRVLHIVDTISGRFAVARAIREGLQEAWQHMGVVDD</sequence>
<evidence type="ECO:0000313" key="1">
    <source>
        <dbReference type="EMBL" id="KAJ2983863.1"/>
    </source>
</evidence>
<proteinExistence type="predicted"/>
<accession>A0ACC1NXJ0</accession>
<organism evidence="1 2">
    <name type="scientific">Zarea fungicola</name>
    <dbReference type="NCBI Taxonomy" id="93591"/>
    <lineage>
        <taxon>Eukaryota</taxon>
        <taxon>Fungi</taxon>
        <taxon>Dikarya</taxon>
        <taxon>Ascomycota</taxon>
        <taxon>Pezizomycotina</taxon>
        <taxon>Sordariomycetes</taxon>
        <taxon>Hypocreomycetidae</taxon>
        <taxon>Hypocreales</taxon>
        <taxon>Cordycipitaceae</taxon>
        <taxon>Zarea</taxon>
    </lineage>
</organism>
<keyword evidence="2" id="KW-1185">Reference proteome</keyword>
<dbReference type="EMBL" id="JANJQO010000014">
    <property type="protein sequence ID" value="KAJ2983863.1"/>
    <property type="molecule type" value="Genomic_DNA"/>
</dbReference>